<proteinExistence type="predicted"/>
<reference evidence="7" key="1">
    <citation type="submission" date="2020-07" db="EMBL/GenBank/DDBJ databases">
        <title>Huge and variable diversity of episymbiotic CPR bacteria and DPANN archaea in groundwater ecosystems.</title>
        <authorList>
            <person name="He C.Y."/>
            <person name="Keren R."/>
            <person name="Whittaker M."/>
            <person name="Farag I.F."/>
            <person name="Doudna J."/>
            <person name="Cate J.H.D."/>
            <person name="Banfield J.F."/>
        </authorList>
    </citation>
    <scope>NUCLEOTIDE SEQUENCE</scope>
    <source>
        <strain evidence="7">NC_groundwater_1296_Ag_S-0.2um_52_80</strain>
    </source>
</reference>
<keyword evidence="2" id="KW-0540">Nuclease</keyword>
<dbReference type="Pfam" id="PF07927">
    <property type="entry name" value="HicA_toxin"/>
    <property type="match status" value="1"/>
</dbReference>
<keyword evidence="6" id="KW-0346">Stress response</keyword>
<evidence type="ECO:0000256" key="5">
    <source>
        <dbReference type="ARBA" id="ARBA00022884"/>
    </source>
</evidence>
<accession>A0A8T3YMT1</accession>
<keyword evidence="5" id="KW-0694">RNA-binding</keyword>
<organism evidence="7 8">
    <name type="scientific">Candidatus Iainarchaeum sp</name>
    <dbReference type="NCBI Taxonomy" id="3101447"/>
    <lineage>
        <taxon>Archaea</taxon>
        <taxon>Candidatus Iainarchaeota</taxon>
        <taxon>Candidatus Iainarchaeia</taxon>
        <taxon>Candidatus Iainarchaeales</taxon>
        <taxon>Candidatus Iainarchaeaceae</taxon>
        <taxon>Candidatus Iainarchaeum</taxon>
    </lineage>
</organism>
<evidence type="ECO:0000256" key="4">
    <source>
        <dbReference type="ARBA" id="ARBA00022801"/>
    </source>
</evidence>
<dbReference type="EMBL" id="JACQPB010000022">
    <property type="protein sequence ID" value="MBI4210181.1"/>
    <property type="molecule type" value="Genomic_DNA"/>
</dbReference>
<dbReference type="SUPFAM" id="SSF54786">
    <property type="entry name" value="YcfA/nrd intein domain"/>
    <property type="match status" value="1"/>
</dbReference>
<dbReference type="InterPro" id="IPR038570">
    <property type="entry name" value="HicA_sf"/>
</dbReference>
<comment type="caution">
    <text evidence="7">The sequence shown here is derived from an EMBL/GenBank/DDBJ whole genome shotgun (WGS) entry which is preliminary data.</text>
</comment>
<keyword evidence="1" id="KW-1277">Toxin-antitoxin system</keyword>
<evidence type="ECO:0000256" key="2">
    <source>
        <dbReference type="ARBA" id="ARBA00022722"/>
    </source>
</evidence>
<dbReference type="GO" id="GO:0016787">
    <property type="term" value="F:hydrolase activity"/>
    <property type="evidence" value="ECO:0007669"/>
    <property type="project" value="UniProtKB-KW"/>
</dbReference>
<evidence type="ECO:0000313" key="8">
    <source>
        <dbReference type="Proteomes" id="UP000732298"/>
    </source>
</evidence>
<keyword evidence="3" id="KW-0255">Endonuclease</keyword>
<evidence type="ECO:0000313" key="7">
    <source>
        <dbReference type="EMBL" id="MBI4210181.1"/>
    </source>
</evidence>
<protein>
    <submittedName>
        <fullName evidence="7">Type II toxin-antitoxin system HicA family toxin</fullName>
    </submittedName>
</protein>
<keyword evidence="4" id="KW-0378">Hydrolase</keyword>
<dbReference type="InterPro" id="IPR012933">
    <property type="entry name" value="HicA_mRNA_interferase"/>
</dbReference>
<name>A0A8T3YMT1_9ARCH</name>
<evidence type="ECO:0000256" key="6">
    <source>
        <dbReference type="ARBA" id="ARBA00023016"/>
    </source>
</evidence>
<dbReference type="AlphaFoldDB" id="A0A8T3YMT1"/>
<dbReference type="GO" id="GO:0003729">
    <property type="term" value="F:mRNA binding"/>
    <property type="evidence" value="ECO:0007669"/>
    <property type="project" value="InterPro"/>
</dbReference>
<evidence type="ECO:0000256" key="1">
    <source>
        <dbReference type="ARBA" id="ARBA00022649"/>
    </source>
</evidence>
<dbReference type="Proteomes" id="UP000732298">
    <property type="component" value="Unassembled WGS sequence"/>
</dbReference>
<sequence length="75" mass="8573">MTHLTPIKPEKLLRLARRLGFELVHVKGSHHIFKNAAGKRISIPVHKGRHIGKGLLLKIIKEDFGLGVEEFYRLI</sequence>
<dbReference type="GO" id="GO:0004519">
    <property type="term" value="F:endonuclease activity"/>
    <property type="evidence" value="ECO:0007669"/>
    <property type="project" value="UniProtKB-KW"/>
</dbReference>
<evidence type="ECO:0000256" key="3">
    <source>
        <dbReference type="ARBA" id="ARBA00022759"/>
    </source>
</evidence>
<dbReference type="Gene3D" id="3.30.920.30">
    <property type="entry name" value="Hypothetical protein"/>
    <property type="match status" value="1"/>
</dbReference>
<gene>
    <name evidence="7" type="ORF">HY544_01585</name>
</gene>